<gene>
    <name evidence="1" type="ORF">CEPIT_LOCUS34805</name>
</gene>
<evidence type="ECO:0000313" key="1">
    <source>
        <dbReference type="EMBL" id="CAH9135814.1"/>
    </source>
</evidence>
<dbReference type="EMBL" id="CAMAPF010000991">
    <property type="protein sequence ID" value="CAH9135814.1"/>
    <property type="molecule type" value="Genomic_DNA"/>
</dbReference>
<organism evidence="1 2">
    <name type="scientific">Cuscuta epithymum</name>
    <dbReference type="NCBI Taxonomy" id="186058"/>
    <lineage>
        <taxon>Eukaryota</taxon>
        <taxon>Viridiplantae</taxon>
        <taxon>Streptophyta</taxon>
        <taxon>Embryophyta</taxon>
        <taxon>Tracheophyta</taxon>
        <taxon>Spermatophyta</taxon>
        <taxon>Magnoliopsida</taxon>
        <taxon>eudicotyledons</taxon>
        <taxon>Gunneridae</taxon>
        <taxon>Pentapetalae</taxon>
        <taxon>asterids</taxon>
        <taxon>lamiids</taxon>
        <taxon>Solanales</taxon>
        <taxon>Convolvulaceae</taxon>
        <taxon>Cuscuteae</taxon>
        <taxon>Cuscuta</taxon>
        <taxon>Cuscuta subgen. Cuscuta</taxon>
    </lineage>
</organism>
<sequence length="99" mass="11459">MDRRSANTEIIQQLLLQNAHADSLIALAQPLNQATVAISEAMNCYDEDLNLKNVIFEVEHQEVYEEINGQNVQNWKYWSRIRTMTSIRAKLRNLNKVAT</sequence>
<dbReference type="AlphaFoldDB" id="A0AAV0FKU1"/>
<comment type="caution">
    <text evidence="1">The sequence shown here is derived from an EMBL/GenBank/DDBJ whole genome shotgun (WGS) entry which is preliminary data.</text>
</comment>
<accession>A0AAV0FKU1</accession>
<evidence type="ECO:0000313" key="2">
    <source>
        <dbReference type="Proteomes" id="UP001152523"/>
    </source>
</evidence>
<dbReference type="Proteomes" id="UP001152523">
    <property type="component" value="Unassembled WGS sequence"/>
</dbReference>
<proteinExistence type="predicted"/>
<name>A0AAV0FKU1_9ASTE</name>
<keyword evidence="2" id="KW-1185">Reference proteome</keyword>
<protein>
    <submittedName>
        <fullName evidence="1">Uncharacterized protein</fullName>
    </submittedName>
</protein>
<reference evidence="1" key="1">
    <citation type="submission" date="2022-07" db="EMBL/GenBank/DDBJ databases">
        <authorList>
            <person name="Macas J."/>
            <person name="Novak P."/>
            <person name="Neumann P."/>
        </authorList>
    </citation>
    <scope>NUCLEOTIDE SEQUENCE</scope>
</reference>